<dbReference type="EMBL" id="CAMXCT020000324">
    <property type="protein sequence ID" value="CAL1130531.1"/>
    <property type="molecule type" value="Genomic_DNA"/>
</dbReference>
<proteinExistence type="predicted"/>
<name>A0A9P1BSF6_9DINO</name>
<gene>
    <name evidence="2" type="ORF">C1SCF055_LOCUS5319</name>
</gene>
<feature type="compositionally biased region" description="Polar residues" evidence="1">
    <location>
        <begin position="36"/>
        <end position="55"/>
    </location>
</feature>
<accession>A0A9P1BSF6</accession>
<evidence type="ECO:0000313" key="4">
    <source>
        <dbReference type="Proteomes" id="UP001152797"/>
    </source>
</evidence>
<keyword evidence="4" id="KW-1185">Reference proteome</keyword>
<dbReference type="AlphaFoldDB" id="A0A9P1BSF6"/>
<dbReference type="EMBL" id="CAMXCT030000324">
    <property type="protein sequence ID" value="CAL4764468.1"/>
    <property type="molecule type" value="Genomic_DNA"/>
</dbReference>
<evidence type="ECO:0000256" key="1">
    <source>
        <dbReference type="SAM" id="MobiDB-lite"/>
    </source>
</evidence>
<sequence length="115" mass="12410">MSMLVNPEAQLLQEVMLKDQRAFAFKMLMLRRAKSNPSLVGAGSQSLARTKTSNPGVAASGSPAVPRHGQVAQPKCSPPQRGGAQRSKVRDTDPPGFPSGRIVYVRHRPKPFFSG</sequence>
<reference evidence="2" key="1">
    <citation type="submission" date="2022-10" db="EMBL/GenBank/DDBJ databases">
        <authorList>
            <person name="Chen Y."/>
            <person name="Dougan E. K."/>
            <person name="Chan C."/>
            <person name="Rhodes N."/>
            <person name="Thang M."/>
        </authorList>
    </citation>
    <scope>NUCLEOTIDE SEQUENCE</scope>
</reference>
<evidence type="ECO:0000313" key="2">
    <source>
        <dbReference type="EMBL" id="CAI3977156.1"/>
    </source>
</evidence>
<evidence type="ECO:0000313" key="3">
    <source>
        <dbReference type="EMBL" id="CAL1130531.1"/>
    </source>
</evidence>
<protein>
    <submittedName>
        <fullName evidence="2">Uncharacterized protein</fullName>
    </submittedName>
</protein>
<comment type="caution">
    <text evidence="2">The sequence shown here is derived from an EMBL/GenBank/DDBJ whole genome shotgun (WGS) entry which is preliminary data.</text>
</comment>
<dbReference type="EMBL" id="CAMXCT010000324">
    <property type="protein sequence ID" value="CAI3977156.1"/>
    <property type="molecule type" value="Genomic_DNA"/>
</dbReference>
<feature type="region of interest" description="Disordered" evidence="1">
    <location>
        <begin position="36"/>
        <end position="115"/>
    </location>
</feature>
<feature type="compositionally biased region" description="Basic residues" evidence="1">
    <location>
        <begin position="104"/>
        <end position="115"/>
    </location>
</feature>
<dbReference type="Proteomes" id="UP001152797">
    <property type="component" value="Unassembled WGS sequence"/>
</dbReference>
<reference evidence="3" key="2">
    <citation type="submission" date="2024-04" db="EMBL/GenBank/DDBJ databases">
        <authorList>
            <person name="Chen Y."/>
            <person name="Shah S."/>
            <person name="Dougan E. K."/>
            <person name="Thang M."/>
            <person name="Chan C."/>
        </authorList>
    </citation>
    <scope>NUCLEOTIDE SEQUENCE [LARGE SCALE GENOMIC DNA]</scope>
</reference>
<organism evidence="2">
    <name type="scientific">Cladocopium goreaui</name>
    <dbReference type="NCBI Taxonomy" id="2562237"/>
    <lineage>
        <taxon>Eukaryota</taxon>
        <taxon>Sar</taxon>
        <taxon>Alveolata</taxon>
        <taxon>Dinophyceae</taxon>
        <taxon>Suessiales</taxon>
        <taxon>Symbiodiniaceae</taxon>
        <taxon>Cladocopium</taxon>
    </lineage>
</organism>